<evidence type="ECO:0000313" key="2">
    <source>
        <dbReference type="EMBL" id="MPC51078.1"/>
    </source>
</evidence>
<name>A0A5B7G1S0_PORTR</name>
<dbReference type="Proteomes" id="UP000324222">
    <property type="component" value="Unassembled WGS sequence"/>
</dbReference>
<sequence length="93" mass="10403">MTAEIPSARKIVLKRTNTEKTTTAKTQISGAEEKQLARSLEHEVRGEVEDEGDHTERGSAGMVRAPCLVLHLQKNQTWMILSLRIQPEQLLAP</sequence>
<protein>
    <submittedName>
        <fullName evidence="2">Uncharacterized protein</fullName>
    </submittedName>
</protein>
<dbReference type="AlphaFoldDB" id="A0A5B7G1S0"/>
<proteinExistence type="predicted"/>
<evidence type="ECO:0000313" key="3">
    <source>
        <dbReference type="Proteomes" id="UP000324222"/>
    </source>
</evidence>
<gene>
    <name evidence="2" type="ORF">E2C01_044915</name>
</gene>
<organism evidence="2 3">
    <name type="scientific">Portunus trituberculatus</name>
    <name type="common">Swimming crab</name>
    <name type="synonym">Neptunus trituberculatus</name>
    <dbReference type="NCBI Taxonomy" id="210409"/>
    <lineage>
        <taxon>Eukaryota</taxon>
        <taxon>Metazoa</taxon>
        <taxon>Ecdysozoa</taxon>
        <taxon>Arthropoda</taxon>
        <taxon>Crustacea</taxon>
        <taxon>Multicrustacea</taxon>
        <taxon>Malacostraca</taxon>
        <taxon>Eumalacostraca</taxon>
        <taxon>Eucarida</taxon>
        <taxon>Decapoda</taxon>
        <taxon>Pleocyemata</taxon>
        <taxon>Brachyura</taxon>
        <taxon>Eubrachyura</taxon>
        <taxon>Portunoidea</taxon>
        <taxon>Portunidae</taxon>
        <taxon>Portuninae</taxon>
        <taxon>Portunus</taxon>
    </lineage>
</organism>
<evidence type="ECO:0000256" key="1">
    <source>
        <dbReference type="SAM" id="MobiDB-lite"/>
    </source>
</evidence>
<keyword evidence="3" id="KW-1185">Reference proteome</keyword>
<accession>A0A5B7G1S0</accession>
<feature type="region of interest" description="Disordered" evidence="1">
    <location>
        <begin position="19"/>
        <end position="59"/>
    </location>
</feature>
<reference evidence="2 3" key="1">
    <citation type="submission" date="2019-05" db="EMBL/GenBank/DDBJ databases">
        <title>Another draft genome of Portunus trituberculatus and its Hox gene families provides insights of decapod evolution.</title>
        <authorList>
            <person name="Jeong J.-H."/>
            <person name="Song I."/>
            <person name="Kim S."/>
            <person name="Choi T."/>
            <person name="Kim D."/>
            <person name="Ryu S."/>
            <person name="Kim W."/>
        </authorList>
    </citation>
    <scope>NUCLEOTIDE SEQUENCE [LARGE SCALE GENOMIC DNA]</scope>
    <source>
        <tissue evidence="2">Muscle</tissue>
    </source>
</reference>
<feature type="compositionally biased region" description="Basic and acidic residues" evidence="1">
    <location>
        <begin position="31"/>
        <end position="47"/>
    </location>
</feature>
<comment type="caution">
    <text evidence="2">The sequence shown here is derived from an EMBL/GenBank/DDBJ whole genome shotgun (WGS) entry which is preliminary data.</text>
</comment>
<dbReference type="EMBL" id="VSRR010009931">
    <property type="protein sequence ID" value="MPC51078.1"/>
    <property type="molecule type" value="Genomic_DNA"/>
</dbReference>